<dbReference type="PANTHER" id="PTHR23516">
    <property type="entry name" value="SAM (S-ADENOSYL METHIONINE) TRANSPORTER"/>
    <property type="match status" value="1"/>
</dbReference>
<gene>
    <name evidence="13" type="ORF">CEUSTIGMA_g7723.t1</name>
</gene>
<feature type="transmembrane region" description="Helical" evidence="12">
    <location>
        <begin position="321"/>
        <end position="342"/>
    </location>
</feature>
<evidence type="ECO:0000256" key="7">
    <source>
        <dbReference type="ARBA" id="ARBA00022989"/>
    </source>
</evidence>
<keyword evidence="6 12" id="KW-0812">Transmembrane</keyword>
<dbReference type="PANTHER" id="PTHR23516:SF1">
    <property type="entry name" value="MOLYBDATE-ANION TRANSPORTER"/>
    <property type="match status" value="1"/>
</dbReference>
<evidence type="ECO:0000256" key="5">
    <source>
        <dbReference type="ARBA" id="ARBA00022475"/>
    </source>
</evidence>
<feature type="transmembrane region" description="Helical" evidence="12">
    <location>
        <begin position="288"/>
        <end position="309"/>
    </location>
</feature>
<organism evidence="13 14">
    <name type="scientific">Chlamydomonas eustigma</name>
    <dbReference type="NCBI Taxonomy" id="1157962"/>
    <lineage>
        <taxon>Eukaryota</taxon>
        <taxon>Viridiplantae</taxon>
        <taxon>Chlorophyta</taxon>
        <taxon>core chlorophytes</taxon>
        <taxon>Chlorophyceae</taxon>
        <taxon>CS clade</taxon>
        <taxon>Chlamydomonadales</taxon>
        <taxon>Chlamydomonadaceae</taxon>
        <taxon>Chlamydomonas</taxon>
    </lineage>
</organism>
<feature type="transmembrane region" description="Helical" evidence="12">
    <location>
        <begin position="79"/>
        <end position="98"/>
    </location>
</feature>
<name>A0A250XB14_9CHLO</name>
<protein>
    <recommendedName>
        <fullName evidence="3">Molybdate-anion transporter</fullName>
    </recommendedName>
    <alternativeName>
        <fullName evidence="10">Major facilitator superfamily domain-containing protein 5</fullName>
    </alternativeName>
    <alternativeName>
        <fullName evidence="11">Molybdate transporter 2 homolog</fullName>
    </alternativeName>
</protein>
<dbReference type="GO" id="GO:0006811">
    <property type="term" value="P:monoatomic ion transport"/>
    <property type="evidence" value="ECO:0007669"/>
    <property type="project" value="UniProtKB-KW"/>
</dbReference>
<keyword evidence="8" id="KW-0406">Ion transport</keyword>
<dbReference type="Proteomes" id="UP000232323">
    <property type="component" value="Unassembled WGS sequence"/>
</dbReference>
<feature type="transmembrane region" description="Helical" evidence="12">
    <location>
        <begin position="133"/>
        <end position="154"/>
    </location>
</feature>
<evidence type="ECO:0000313" key="14">
    <source>
        <dbReference type="Proteomes" id="UP000232323"/>
    </source>
</evidence>
<accession>A0A250XB14</accession>
<evidence type="ECO:0000256" key="1">
    <source>
        <dbReference type="ARBA" id="ARBA00003019"/>
    </source>
</evidence>
<evidence type="ECO:0000256" key="3">
    <source>
        <dbReference type="ARBA" id="ARBA00021242"/>
    </source>
</evidence>
<dbReference type="EMBL" id="BEGY01000050">
    <property type="protein sequence ID" value="GAX80285.1"/>
    <property type="molecule type" value="Genomic_DNA"/>
</dbReference>
<evidence type="ECO:0000256" key="6">
    <source>
        <dbReference type="ARBA" id="ARBA00022692"/>
    </source>
</evidence>
<comment type="subcellular location">
    <subcellularLocation>
        <location evidence="2">Cell membrane</location>
        <topology evidence="2">Multi-pass membrane protein</topology>
    </subcellularLocation>
</comment>
<keyword evidence="9 12" id="KW-0472">Membrane</keyword>
<evidence type="ECO:0000256" key="4">
    <source>
        <dbReference type="ARBA" id="ARBA00022448"/>
    </source>
</evidence>
<reference evidence="13 14" key="1">
    <citation type="submission" date="2017-08" db="EMBL/GenBank/DDBJ databases">
        <title>Acidophilic green algal genome provides insights into adaptation to an acidic environment.</title>
        <authorList>
            <person name="Hirooka S."/>
            <person name="Hirose Y."/>
            <person name="Kanesaki Y."/>
            <person name="Higuchi S."/>
            <person name="Fujiwara T."/>
            <person name="Onuma R."/>
            <person name="Era A."/>
            <person name="Ohbayashi R."/>
            <person name="Uzuka A."/>
            <person name="Nozaki H."/>
            <person name="Yoshikawa H."/>
            <person name="Miyagishima S.Y."/>
        </authorList>
    </citation>
    <scope>NUCLEOTIDE SEQUENCE [LARGE SCALE GENOMIC DNA]</scope>
    <source>
        <strain evidence="13 14">NIES-2499</strain>
    </source>
</reference>
<dbReference type="AlphaFoldDB" id="A0A250XB14"/>
<dbReference type="InterPro" id="IPR008509">
    <property type="entry name" value="MOT2/MFSD5"/>
</dbReference>
<evidence type="ECO:0000256" key="10">
    <source>
        <dbReference type="ARBA" id="ARBA00030646"/>
    </source>
</evidence>
<dbReference type="CDD" id="cd17487">
    <property type="entry name" value="MFS_MFSD5_like"/>
    <property type="match status" value="1"/>
</dbReference>
<comment type="function">
    <text evidence="1">Mediates high-affinity intracellular uptake of the rare oligo-element molybdenum.</text>
</comment>
<feature type="transmembrane region" description="Helical" evidence="12">
    <location>
        <begin position="403"/>
        <end position="421"/>
    </location>
</feature>
<dbReference type="Pfam" id="PF05631">
    <property type="entry name" value="MFS_5"/>
    <property type="match status" value="1"/>
</dbReference>
<dbReference type="GO" id="GO:0005886">
    <property type="term" value="C:plasma membrane"/>
    <property type="evidence" value="ECO:0007669"/>
    <property type="project" value="UniProtKB-SubCell"/>
</dbReference>
<evidence type="ECO:0000256" key="11">
    <source>
        <dbReference type="ARBA" id="ARBA00032555"/>
    </source>
</evidence>
<evidence type="ECO:0000256" key="12">
    <source>
        <dbReference type="SAM" id="Phobius"/>
    </source>
</evidence>
<dbReference type="Gene3D" id="1.20.1250.20">
    <property type="entry name" value="MFS general substrate transporter like domains"/>
    <property type="match status" value="1"/>
</dbReference>
<sequence>MDIFYYVVFGILSILVGGLLLTQNKEGSIVPASGANVQQFLKLRDNYVFVYALMMAGDWLQGPYVYALYQYYGYGVKEIGQLFIAGFGSSMIVGTVVGALGDKYGRKKAALLYVILYSISCYTKHYLDFRVLMIGRFLGGIATSLLFSAFESWIVAEHFSKGLEERWLGETFSKAVFVGNGLVAILAGLVANYLVDNLRLGPVAPFDASAFVLITGGAVILFTWGENYGDPKNQNSLSQQFKMATAAIMGDQRIAMLGAMQSLFEASMYSFVFLWTPALSPKGEIIPHGMIFACFMAASMVGSALSAILMKRSKPEMFMKYVFGAAGVALAVPCLFHLGAVIGKGADGDASHTSQPATGISTQGQIQLMAFLVFEATVGAFWPSMMTMRAHYVPEDIRSTIINFFRIPLNLFVCVILYNVHLFPLSAMFGLCSAFLGLAAMLMVQLERISAKNGPVIRGMPDTEALLSGGQGRSD</sequence>
<evidence type="ECO:0000256" key="8">
    <source>
        <dbReference type="ARBA" id="ARBA00023065"/>
    </source>
</evidence>
<dbReference type="GO" id="GO:0015098">
    <property type="term" value="F:molybdate ion transmembrane transporter activity"/>
    <property type="evidence" value="ECO:0007669"/>
    <property type="project" value="InterPro"/>
</dbReference>
<dbReference type="SUPFAM" id="SSF103473">
    <property type="entry name" value="MFS general substrate transporter"/>
    <property type="match status" value="1"/>
</dbReference>
<feature type="transmembrane region" description="Helical" evidence="12">
    <location>
        <begin position="48"/>
        <end position="67"/>
    </location>
</feature>
<feature type="transmembrane region" description="Helical" evidence="12">
    <location>
        <begin position="6"/>
        <end position="22"/>
    </location>
</feature>
<feature type="transmembrane region" description="Helical" evidence="12">
    <location>
        <begin position="206"/>
        <end position="224"/>
    </location>
</feature>
<keyword evidence="4" id="KW-0813">Transport</keyword>
<evidence type="ECO:0000313" key="13">
    <source>
        <dbReference type="EMBL" id="GAX80285.1"/>
    </source>
</evidence>
<keyword evidence="14" id="KW-1185">Reference proteome</keyword>
<proteinExistence type="predicted"/>
<dbReference type="InterPro" id="IPR036259">
    <property type="entry name" value="MFS_trans_sf"/>
</dbReference>
<dbReference type="OrthoDB" id="263957at2759"/>
<keyword evidence="5" id="KW-1003">Cell membrane</keyword>
<feature type="transmembrane region" description="Helical" evidence="12">
    <location>
        <begin position="427"/>
        <end position="444"/>
    </location>
</feature>
<feature type="transmembrane region" description="Helical" evidence="12">
    <location>
        <begin position="175"/>
        <end position="194"/>
    </location>
</feature>
<evidence type="ECO:0000256" key="9">
    <source>
        <dbReference type="ARBA" id="ARBA00023136"/>
    </source>
</evidence>
<comment type="caution">
    <text evidence="13">The sequence shown here is derived from an EMBL/GenBank/DDBJ whole genome shotgun (WGS) entry which is preliminary data.</text>
</comment>
<evidence type="ECO:0000256" key="2">
    <source>
        <dbReference type="ARBA" id="ARBA00004651"/>
    </source>
</evidence>
<keyword evidence="7 12" id="KW-1133">Transmembrane helix</keyword>
<feature type="transmembrane region" description="Helical" evidence="12">
    <location>
        <begin position="362"/>
        <end position="382"/>
    </location>
</feature>